<dbReference type="AlphaFoldDB" id="A0A814S6C4"/>
<sequence length="357" mass="40697">MASSLSNIKQSCIKCDKGGGIAICSGCQQQFCVKHFIEHRQELATQMDHVGQQHDVLRRDLSEEIVEHPLLIRINIWEQESITKIQVAAEVARVDLQQLVDQTKDELKTSVDKITSEIQLSQERDDYTEIDLKKWSNKLKEFRTLLETPVNIDILFDNHSQSSIDLIKINPPFHPSISMYSSLEYELPHSQKFNVPYTQERFDKYYGPVLLADKGCAAKNIGDEYSRICGINQYSSGVHRIVFRIDERTNSCPFLGIISSLEGLSLRKITLPSANGWSDLEQLVVNGKSLNIGSSNQIIQSGDEVTLILDCEHREILLEHHRTNRFVRQLIDIEECPFPWKILVALSPRNGSIRILA</sequence>
<dbReference type="EMBL" id="CAJNOV010003503">
    <property type="protein sequence ID" value="CAF1143243.1"/>
    <property type="molecule type" value="Genomic_DNA"/>
</dbReference>
<organism evidence="1 3">
    <name type="scientific">Rotaria magnacalcarata</name>
    <dbReference type="NCBI Taxonomy" id="392030"/>
    <lineage>
        <taxon>Eukaryota</taxon>
        <taxon>Metazoa</taxon>
        <taxon>Spiralia</taxon>
        <taxon>Gnathifera</taxon>
        <taxon>Rotifera</taxon>
        <taxon>Eurotatoria</taxon>
        <taxon>Bdelloidea</taxon>
        <taxon>Philodinida</taxon>
        <taxon>Philodinidae</taxon>
        <taxon>Rotaria</taxon>
    </lineage>
</organism>
<name>A0A814S6C4_9BILA</name>
<dbReference type="Proteomes" id="UP000663824">
    <property type="component" value="Unassembled WGS sequence"/>
</dbReference>
<evidence type="ECO:0000313" key="2">
    <source>
        <dbReference type="EMBL" id="CAF2142479.1"/>
    </source>
</evidence>
<reference evidence="1" key="1">
    <citation type="submission" date="2021-02" db="EMBL/GenBank/DDBJ databases">
        <authorList>
            <person name="Nowell W R."/>
        </authorList>
    </citation>
    <scope>NUCLEOTIDE SEQUENCE</scope>
</reference>
<dbReference type="EMBL" id="CAJNRE010015961">
    <property type="protein sequence ID" value="CAF2142479.1"/>
    <property type="molecule type" value="Genomic_DNA"/>
</dbReference>
<evidence type="ECO:0000313" key="3">
    <source>
        <dbReference type="Proteomes" id="UP000663855"/>
    </source>
</evidence>
<comment type="caution">
    <text evidence="1">The sequence shown here is derived from an EMBL/GenBank/DDBJ whole genome shotgun (WGS) entry which is preliminary data.</text>
</comment>
<evidence type="ECO:0008006" key="4">
    <source>
        <dbReference type="Google" id="ProtNLM"/>
    </source>
</evidence>
<evidence type="ECO:0000313" key="1">
    <source>
        <dbReference type="EMBL" id="CAF1143243.1"/>
    </source>
</evidence>
<proteinExistence type="predicted"/>
<accession>A0A814S6C4</accession>
<gene>
    <name evidence="1" type="ORF">CJN711_LOCUS9154</name>
    <name evidence="2" type="ORF">MBJ925_LOCUS29773</name>
</gene>
<protein>
    <recommendedName>
        <fullName evidence="4">B box-type domain-containing protein</fullName>
    </recommendedName>
</protein>
<dbReference type="Proteomes" id="UP000663855">
    <property type="component" value="Unassembled WGS sequence"/>
</dbReference>